<evidence type="ECO:0000313" key="8">
    <source>
        <dbReference type="Proteomes" id="UP000664288"/>
    </source>
</evidence>
<dbReference type="PIRSF" id="PIRSF000538">
    <property type="entry name" value="GlpK"/>
    <property type="match status" value="1"/>
</dbReference>
<dbReference type="GO" id="GO:0016301">
    <property type="term" value="F:kinase activity"/>
    <property type="evidence" value="ECO:0007669"/>
    <property type="project" value="UniProtKB-KW"/>
</dbReference>
<evidence type="ECO:0000313" key="7">
    <source>
        <dbReference type="EMBL" id="MBO0902441.1"/>
    </source>
</evidence>
<comment type="caution">
    <text evidence="7">The sequence shown here is derived from an EMBL/GenBank/DDBJ whole genome shotgun (WGS) entry which is preliminary data.</text>
</comment>
<organism evidence="7 8">
    <name type="scientific">Jiella sonneratiae</name>
    <dbReference type="NCBI Taxonomy" id="2816856"/>
    <lineage>
        <taxon>Bacteria</taxon>
        <taxon>Pseudomonadati</taxon>
        <taxon>Pseudomonadota</taxon>
        <taxon>Alphaproteobacteria</taxon>
        <taxon>Hyphomicrobiales</taxon>
        <taxon>Aurantimonadaceae</taxon>
        <taxon>Jiella</taxon>
    </lineage>
</organism>
<sequence>MSGEPILIGIDAGTSVIKSVAFTAAGDQIASAARPNVYRQVEGGGVEQEMGRTWLDTVATLRELVERLGGRAADIAAVAITGQGDGTWLVDAAGEPVAPAWLWLDARGSKEARRFAESAAHAAHYGHTGTGINTCQQSIQLLVMKRAFPQLLARAETAMHCKDWLYFRMTGIRATDVSEAQFTFGDYRSRAYDDAVIDALGLAAERRLLPPIVDGRKVSHPLLKAVAEATGLAAGVPVVLGYVDIVATALGGGLVGEEAGLGLSILGSTGVHMRLAADASQVVPNPQRSGYVMPLPSDTALTQFQSNMAATLNIDWIVGLAASVLKIEGLERDPRSLIARLDERVARAEPLSAIYHPYISEAGERGPFMDPLARAQFTGLHSRANFDDLMRAVFEGLAFAARDCFEGAGGLPVELRVSGGAARSKTMREILASVLGCPVRNVEREEAGAAGAAMIAALSLGLYDGMEACSAVWIEGRLSQQVLPDQALAPCYDEAFGLYQDIRRALPPVWNRLAALRAGVERKGEAA</sequence>
<accession>A0ABS3J1K8</accession>
<dbReference type="SUPFAM" id="SSF53067">
    <property type="entry name" value="Actin-like ATPase domain"/>
    <property type="match status" value="2"/>
</dbReference>
<evidence type="ECO:0000256" key="1">
    <source>
        <dbReference type="ARBA" id="ARBA00009156"/>
    </source>
</evidence>
<comment type="similarity">
    <text evidence="1 4">Belongs to the FGGY kinase family.</text>
</comment>
<dbReference type="Gene3D" id="3.30.420.40">
    <property type="match status" value="2"/>
</dbReference>
<dbReference type="EMBL" id="JAFMPY010000002">
    <property type="protein sequence ID" value="MBO0902441.1"/>
    <property type="molecule type" value="Genomic_DNA"/>
</dbReference>
<dbReference type="PANTHER" id="PTHR43095">
    <property type="entry name" value="SUGAR KINASE"/>
    <property type="match status" value="1"/>
</dbReference>
<reference evidence="7 8" key="1">
    <citation type="submission" date="2021-03" db="EMBL/GenBank/DDBJ databases">
        <title>Whole genome sequence of Jiella sp. MQZ13P-4.</title>
        <authorList>
            <person name="Tuo L."/>
        </authorList>
    </citation>
    <scope>NUCLEOTIDE SEQUENCE [LARGE SCALE GENOMIC DNA]</scope>
    <source>
        <strain evidence="7 8">MQZ13P-4</strain>
    </source>
</reference>
<dbReference type="Pfam" id="PF00370">
    <property type="entry name" value="FGGY_N"/>
    <property type="match status" value="1"/>
</dbReference>
<evidence type="ECO:0000259" key="6">
    <source>
        <dbReference type="Pfam" id="PF02782"/>
    </source>
</evidence>
<keyword evidence="8" id="KW-1185">Reference proteome</keyword>
<dbReference type="Pfam" id="PF02782">
    <property type="entry name" value="FGGY_C"/>
    <property type="match status" value="1"/>
</dbReference>
<evidence type="ECO:0000256" key="3">
    <source>
        <dbReference type="ARBA" id="ARBA00022777"/>
    </source>
</evidence>
<dbReference type="InterPro" id="IPR018483">
    <property type="entry name" value="Carb_kinase_FGGY_CS"/>
</dbReference>
<protein>
    <submittedName>
        <fullName evidence="7">Carbohydrate kinase</fullName>
    </submittedName>
</protein>
<dbReference type="InterPro" id="IPR000577">
    <property type="entry name" value="Carb_kinase_FGGY"/>
</dbReference>
<evidence type="ECO:0000259" key="5">
    <source>
        <dbReference type="Pfam" id="PF00370"/>
    </source>
</evidence>
<gene>
    <name evidence="7" type="ORF">J1C47_02200</name>
</gene>
<dbReference type="InterPro" id="IPR050406">
    <property type="entry name" value="FGGY_Carb_Kinase"/>
</dbReference>
<proteinExistence type="inferred from homology"/>
<keyword evidence="2 4" id="KW-0808">Transferase</keyword>
<evidence type="ECO:0000256" key="2">
    <source>
        <dbReference type="ARBA" id="ARBA00022679"/>
    </source>
</evidence>
<name>A0ABS3J1K8_9HYPH</name>
<feature type="domain" description="Carbohydrate kinase FGGY C-terminal" evidence="6">
    <location>
        <begin position="265"/>
        <end position="459"/>
    </location>
</feature>
<dbReference type="Proteomes" id="UP000664288">
    <property type="component" value="Unassembled WGS sequence"/>
</dbReference>
<feature type="domain" description="Carbohydrate kinase FGGY N-terminal" evidence="5">
    <location>
        <begin position="7"/>
        <end position="251"/>
    </location>
</feature>
<keyword evidence="3 4" id="KW-0418">Kinase</keyword>
<dbReference type="PANTHER" id="PTHR43095:SF5">
    <property type="entry name" value="XYLULOSE KINASE"/>
    <property type="match status" value="1"/>
</dbReference>
<dbReference type="InterPro" id="IPR018485">
    <property type="entry name" value="FGGY_C"/>
</dbReference>
<dbReference type="InterPro" id="IPR018484">
    <property type="entry name" value="FGGY_N"/>
</dbReference>
<dbReference type="PROSITE" id="PS00445">
    <property type="entry name" value="FGGY_KINASES_2"/>
    <property type="match status" value="1"/>
</dbReference>
<dbReference type="RefSeq" id="WP_207349093.1">
    <property type="nucleotide sequence ID" value="NZ_JAFMPY010000002.1"/>
</dbReference>
<dbReference type="InterPro" id="IPR043129">
    <property type="entry name" value="ATPase_NBD"/>
</dbReference>
<evidence type="ECO:0000256" key="4">
    <source>
        <dbReference type="RuleBase" id="RU003733"/>
    </source>
</evidence>